<feature type="domain" description="Plus3" evidence="6">
    <location>
        <begin position="254"/>
        <end position="386"/>
    </location>
</feature>
<dbReference type="Pfam" id="PF03126">
    <property type="entry name" value="Plus-3"/>
    <property type="match status" value="1"/>
</dbReference>
<dbReference type="AlphaFoldDB" id="L8HAK6"/>
<feature type="region of interest" description="Disordered" evidence="5">
    <location>
        <begin position="1"/>
        <end position="245"/>
    </location>
</feature>
<evidence type="ECO:0000256" key="5">
    <source>
        <dbReference type="SAM" id="MobiDB-lite"/>
    </source>
</evidence>
<proteinExistence type="predicted"/>
<keyword evidence="4" id="KW-0539">Nucleus</keyword>
<evidence type="ECO:0000256" key="3">
    <source>
        <dbReference type="ARBA" id="ARBA00023163"/>
    </source>
</evidence>
<dbReference type="OrthoDB" id="20033at2759"/>
<evidence type="ECO:0000313" key="7">
    <source>
        <dbReference type="EMBL" id="ELR22549.1"/>
    </source>
</evidence>
<evidence type="ECO:0000259" key="6">
    <source>
        <dbReference type="PROSITE" id="PS51360"/>
    </source>
</evidence>
<dbReference type="SMART" id="SM00719">
    <property type="entry name" value="Plus3"/>
    <property type="match status" value="1"/>
</dbReference>
<keyword evidence="8" id="KW-1185">Reference proteome</keyword>
<dbReference type="GO" id="GO:0016593">
    <property type="term" value="C:Cdc73/Paf1 complex"/>
    <property type="evidence" value="ECO:0007669"/>
    <property type="project" value="TreeGrafter"/>
</dbReference>
<feature type="compositionally biased region" description="Basic and acidic residues" evidence="5">
    <location>
        <begin position="233"/>
        <end position="245"/>
    </location>
</feature>
<dbReference type="GO" id="GO:0003677">
    <property type="term" value="F:DNA binding"/>
    <property type="evidence" value="ECO:0007669"/>
    <property type="project" value="InterPro"/>
</dbReference>
<dbReference type="PROSITE" id="PS51360">
    <property type="entry name" value="PLUS3"/>
    <property type="match status" value="1"/>
</dbReference>
<dbReference type="PANTHER" id="PTHR13115">
    <property type="entry name" value="RNA POLYMERASE-ASSOCIATED PROTEIN RTF1 HOMOLOG"/>
    <property type="match status" value="1"/>
</dbReference>
<gene>
    <name evidence="7" type="ORF">ACA1_142400</name>
</gene>
<dbReference type="EMBL" id="KB007883">
    <property type="protein sequence ID" value="ELR22549.1"/>
    <property type="molecule type" value="Genomic_DNA"/>
</dbReference>
<dbReference type="STRING" id="1257118.L8HAK6"/>
<feature type="compositionally biased region" description="Basic and acidic residues" evidence="5">
    <location>
        <begin position="549"/>
        <end position="559"/>
    </location>
</feature>
<dbReference type="GO" id="GO:1990269">
    <property type="term" value="F:RNA polymerase II C-terminal domain phosphoserine binding"/>
    <property type="evidence" value="ECO:0007669"/>
    <property type="project" value="TreeGrafter"/>
</dbReference>
<evidence type="ECO:0000256" key="1">
    <source>
        <dbReference type="ARBA" id="ARBA00004123"/>
    </source>
</evidence>
<feature type="region of interest" description="Disordered" evidence="5">
    <location>
        <begin position="507"/>
        <end position="565"/>
    </location>
</feature>
<feature type="compositionally biased region" description="Acidic residues" evidence="5">
    <location>
        <begin position="83"/>
        <end position="109"/>
    </location>
</feature>
<dbReference type="PANTHER" id="PTHR13115:SF8">
    <property type="entry name" value="RNA POLYMERASE-ASSOCIATED PROTEIN RTF1 HOMOLOG"/>
    <property type="match status" value="1"/>
</dbReference>
<sequence length="627" mass="70023">MPKHSDRSEDEEEWLEEELSRGKGKKKSYASSEDEGRNDDYSSSDSDSDGGRRRGGGRSKAAPPPLKKRKSGGGRRASSPSDSSDDGRDDLDADSGDGFGDDLMGDDDDRAYLSSLTEMERENILNERYEARKKRLERMELRRKLQQSKGTRASARASTAKGTGAKTGVKASALSNLKAKREEKATRAKRRAKEIEDRVDVEGSSDDDSDQWDRGRKRAKHDARPAATPSAADKSRVEEERKQEWSEKVEVRQYPTLEEVNSVKLGRSLLEKWLDQPFFEKTVPRFFVRVGIGMNREQQNAYRMAQVVVAEKGPRTYTVGKKKTQYMLKLSHGGNSKNFSIEYVSNSPITMPEYERWLREVDKAHMDIPTPADIEARRRDLESTRHYVYTHEDISRMIEEKSQLRARPVNLAATKAHLIQLREAAKDRGTAEEVAKVDAELQRFAELDKRETEKRQKKLKVGDINKRNKAKNIVDSHVTAVIEAKAETDDPFSRRPTAPTFHIFASKPAAPAGSSSSSSSSEPAPPVATEAKTPVPAEKAADSTPVPNKGKEKEEDRAAEPTALLQLHDTLDLDIEVNLDDLTSPTTKRPVSLPHGANRRSTGGGAEQAAKAKAISLDDYKRRRGLL</sequence>
<feature type="compositionally biased region" description="Acidic residues" evidence="5">
    <location>
        <begin position="8"/>
        <end position="17"/>
    </location>
</feature>
<dbReference type="Proteomes" id="UP000011083">
    <property type="component" value="Unassembled WGS sequence"/>
</dbReference>
<keyword evidence="3" id="KW-0804">Transcription</keyword>
<name>L8HAK6_ACACF</name>
<dbReference type="InterPro" id="IPR036128">
    <property type="entry name" value="Plus3-like_sf"/>
</dbReference>
<dbReference type="InterPro" id="IPR004343">
    <property type="entry name" value="Plus-3_dom"/>
</dbReference>
<dbReference type="Gene3D" id="3.90.70.200">
    <property type="entry name" value="Plus-3 domain"/>
    <property type="match status" value="1"/>
</dbReference>
<feature type="compositionally biased region" description="Polar residues" evidence="5">
    <location>
        <begin position="147"/>
        <end position="161"/>
    </location>
</feature>
<dbReference type="VEuPathDB" id="AmoebaDB:ACA1_142400"/>
<feature type="compositionally biased region" description="Basic and acidic residues" evidence="5">
    <location>
        <begin position="118"/>
        <end position="130"/>
    </location>
</feature>
<dbReference type="SUPFAM" id="SSF159042">
    <property type="entry name" value="Plus3-like"/>
    <property type="match status" value="1"/>
</dbReference>
<feature type="region of interest" description="Disordered" evidence="5">
    <location>
        <begin position="582"/>
        <end position="627"/>
    </location>
</feature>
<dbReference type="GeneID" id="14923491"/>
<organism evidence="7 8">
    <name type="scientific">Acanthamoeba castellanii (strain ATCC 30010 / Neff)</name>
    <dbReference type="NCBI Taxonomy" id="1257118"/>
    <lineage>
        <taxon>Eukaryota</taxon>
        <taxon>Amoebozoa</taxon>
        <taxon>Discosea</taxon>
        <taxon>Longamoebia</taxon>
        <taxon>Centramoebida</taxon>
        <taxon>Acanthamoebidae</taxon>
        <taxon>Acanthamoeba</taxon>
    </lineage>
</organism>
<reference evidence="7 8" key="1">
    <citation type="journal article" date="2013" name="Genome Biol.">
        <title>Genome of Acanthamoeba castellanii highlights extensive lateral gene transfer and early evolution of tyrosine kinase signaling.</title>
        <authorList>
            <person name="Clarke M."/>
            <person name="Lohan A.J."/>
            <person name="Liu B."/>
            <person name="Lagkouvardos I."/>
            <person name="Roy S."/>
            <person name="Zafar N."/>
            <person name="Bertelli C."/>
            <person name="Schilde C."/>
            <person name="Kianianmomeni A."/>
            <person name="Burglin T.R."/>
            <person name="Frech C."/>
            <person name="Turcotte B."/>
            <person name="Kopec K.O."/>
            <person name="Synnott J.M."/>
            <person name="Choo C."/>
            <person name="Paponov I."/>
            <person name="Finkler A."/>
            <person name="Soon Heng Tan C."/>
            <person name="Hutchins A.P."/>
            <person name="Weinmeier T."/>
            <person name="Rattei T."/>
            <person name="Chu J.S."/>
            <person name="Gimenez G."/>
            <person name="Irimia M."/>
            <person name="Rigden D.J."/>
            <person name="Fitzpatrick D.A."/>
            <person name="Lorenzo-Morales J."/>
            <person name="Bateman A."/>
            <person name="Chiu C.H."/>
            <person name="Tang P."/>
            <person name="Hegemann P."/>
            <person name="Fromm H."/>
            <person name="Raoult D."/>
            <person name="Greub G."/>
            <person name="Miranda-Saavedra D."/>
            <person name="Chen N."/>
            <person name="Nash P."/>
            <person name="Ginger M.L."/>
            <person name="Horn M."/>
            <person name="Schaap P."/>
            <person name="Caler L."/>
            <person name="Loftus B."/>
        </authorList>
    </citation>
    <scope>NUCLEOTIDE SEQUENCE [LARGE SCALE GENOMIC DNA]</scope>
    <source>
        <strain evidence="7 8">Neff</strain>
    </source>
</reference>
<keyword evidence="2" id="KW-0805">Transcription regulation</keyword>
<accession>L8HAK6</accession>
<evidence type="ECO:0000256" key="2">
    <source>
        <dbReference type="ARBA" id="ARBA00023015"/>
    </source>
</evidence>
<evidence type="ECO:0000313" key="8">
    <source>
        <dbReference type="Proteomes" id="UP000011083"/>
    </source>
</evidence>
<feature type="compositionally biased region" description="Low complexity" evidence="5">
    <location>
        <begin position="507"/>
        <end position="522"/>
    </location>
</feature>
<comment type="subcellular location">
    <subcellularLocation>
        <location evidence="1">Nucleus</location>
    </subcellularLocation>
</comment>
<dbReference type="RefSeq" id="XP_004349637.1">
    <property type="nucleotide sequence ID" value="XM_004349587.1"/>
</dbReference>
<protein>
    <submittedName>
        <fullName evidence="7">Plus3 domain containing protein</fullName>
    </submittedName>
</protein>
<dbReference type="OMA" id="ISGCYAR"/>
<evidence type="ECO:0000256" key="4">
    <source>
        <dbReference type="ARBA" id="ARBA00023242"/>
    </source>
</evidence>
<dbReference type="KEGG" id="acan:ACA1_142400"/>